<dbReference type="SMART" id="SM00837">
    <property type="entry name" value="DPBB_1"/>
    <property type="match status" value="1"/>
</dbReference>
<keyword evidence="6 7" id="KW-0961">Cell wall biogenesis/degradation</keyword>
<evidence type="ECO:0000259" key="8">
    <source>
        <dbReference type="PROSITE" id="PS50842"/>
    </source>
</evidence>
<dbReference type="EnsemblPlants" id="AES77638">
    <property type="protein sequence ID" value="AES77638"/>
    <property type="gene ID" value="MTR_7g013150"/>
</dbReference>
<feature type="domain" description="Expansin-like EG45" evidence="8">
    <location>
        <begin position="48"/>
        <end position="160"/>
    </location>
</feature>
<dbReference type="InterPro" id="IPR002963">
    <property type="entry name" value="Expansin"/>
</dbReference>
<dbReference type="Pfam" id="PF01357">
    <property type="entry name" value="Expansin_C"/>
    <property type="match status" value="1"/>
</dbReference>
<feature type="domain" description="Expansin-like CBD" evidence="9">
    <location>
        <begin position="170"/>
        <end position="249"/>
    </location>
</feature>
<reference evidence="11" key="3">
    <citation type="submission" date="2015-04" db="UniProtKB">
        <authorList>
            <consortium name="EnsemblPlants"/>
        </authorList>
    </citation>
    <scope>IDENTIFICATION</scope>
    <source>
        <strain evidence="11">cv. Jemalong A17</strain>
    </source>
</reference>
<dbReference type="EMBL" id="CM001223">
    <property type="protein sequence ID" value="AES77638.2"/>
    <property type="molecule type" value="Genomic_DNA"/>
</dbReference>
<keyword evidence="12" id="KW-1185">Reference proteome</keyword>
<proteinExistence type="inferred from homology"/>
<evidence type="ECO:0000256" key="3">
    <source>
        <dbReference type="ARBA" id="ARBA00022525"/>
    </source>
</evidence>
<evidence type="ECO:0000256" key="5">
    <source>
        <dbReference type="ARBA" id="ARBA00023136"/>
    </source>
</evidence>
<dbReference type="InterPro" id="IPR007118">
    <property type="entry name" value="Expan_Lol_pI"/>
</dbReference>
<keyword evidence="4 7" id="KW-0732">Signal</keyword>
<dbReference type="KEGG" id="mtr:11414196"/>
<keyword evidence="2 7" id="KW-0134">Cell wall</keyword>
<dbReference type="PROSITE" id="PS50842">
    <property type="entry name" value="EXPANSIN_EG45"/>
    <property type="match status" value="1"/>
</dbReference>
<comment type="subcellular location">
    <subcellularLocation>
        <location evidence="7">Secreted</location>
        <location evidence="7">Cell wall</location>
    </subcellularLocation>
    <subcellularLocation>
        <location evidence="7">Membrane</location>
        <topology evidence="7">Peripheral membrane protein</topology>
    </subcellularLocation>
</comment>
<evidence type="ECO:0000256" key="6">
    <source>
        <dbReference type="ARBA" id="ARBA00023316"/>
    </source>
</evidence>
<reference evidence="10 12" key="1">
    <citation type="journal article" date="2011" name="Nature">
        <title>The Medicago genome provides insight into the evolution of rhizobial symbioses.</title>
        <authorList>
            <person name="Young N.D."/>
            <person name="Debelle F."/>
            <person name="Oldroyd G.E."/>
            <person name="Geurts R."/>
            <person name="Cannon S.B."/>
            <person name="Udvardi M.K."/>
            <person name="Benedito V.A."/>
            <person name="Mayer K.F."/>
            <person name="Gouzy J."/>
            <person name="Schoof H."/>
            <person name="Van de Peer Y."/>
            <person name="Proost S."/>
            <person name="Cook D.R."/>
            <person name="Meyers B.C."/>
            <person name="Spannagl M."/>
            <person name="Cheung F."/>
            <person name="De Mita S."/>
            <person name="Krishnakumar V."/>
            <person name="Gundlach H."/>
            <person name="Zhou S."/>
            <person name="Mudge J."/>
            <person name="Bharti A.K."/>
            <person name="Murray J.D."/>
            <person name="Naoumkina M.A."/>
            <person name="Rosen B."/>
            <person name="Silverstein K.A."/>
            <person name="Tang H."/>
            <person name="Rombauts S."/>
            <person name="Zhao P.X."/>
            <person name="Zhou P."/>
            <person name="Barbe V."/>
            <person name="Bardou P."/>
            <person name="Bechner M."/>
            <person name="Bellec A."/>
            <person name="Berger A."/>
            <person name="Berges H."/>
            <person name="Bidwell S."/>
            <person name="Bisseling T."/>
            <person name="Choisne N."/>
            <person name="Couloux A."/>
            <person name="Denny R."/>
            <person name="Deshpande S."/>
            <person name="Dai X."/>
            <person name="Doyle J.J."/>
            <person name="Dudez A.M."/>
            <person name="Farmer A.D."/>
            <person name="Fouteau S."/>
            <person name="Franken C."/>
            <person name="Gibelin C."/>
            <person name="Gish J."/>
            <person name="Goldstein S."/>
            <person name="Gonzalez A.J."/>
            <person name="Green P.J."/>
            <person name="Hallab A."/>
            <person name="Hartog M."/>
            <person name="Hua A."/>
            <person name="Humphray S.J."/>
            <person name="Jeong D.H."/>
            <person name="Jing Y."/>
            <person name="Jocker A."/>
            <person name="Kenton S.M."/>
            <person name="Kim D.J."/>
            <person name="Klee K."/>
            <person name="Lai H."/>
            <person name="Lang C."/>
            <person name="Lin S."/>
            <person name="Macmil S.L."/>
            <person name="Magdelenat G."/>
            <person name="Matthews L."/>
            <person name="McCorrison J."/>
            <person name="Monaghan E.L."/>
            <person name="Mun J.H."/>
            <person name="Najar F.Z."/>
            <person name="Nicholson C."/>
            <person name="Noirot C."/>
            <person name="O'Bleness M."/>
            <person name="Paule C.R."/>
            <person name="Poulain J."/>
            <person name="Prion F."/>
            <person name="Qin B."/>
            <person name="Qu C."/>
            <person name="Retzel E.F."/>
            <person name="Riddle C."/>
            <person name="Sallet E."/>
            <person name="Samain S."/>
            <person name="Samson N."/>
            <person name="Sanders I."/>
            <person name="Saurat O."/>
            <person name="Scarpelli C."/>
            <person name="Schiex T."/>
            <person name="Segurens B."/>
            <person name="Severin A.J."/>
            <person name="Sherrier D.J."/>
            <person name="Shi R."/>
            <person name="Sims S."/>
            <person name="Singer S.R."/>
            <person name="Sinharoy S."/>
            <person name="Sterck L."/>
            <person name="Viollet A."/>
            <person name="Wang B.B."/>
            <person name="Wang K."/>
            <person name="Wang M."/>
            <person name="Wang X."/>
            <person name="Warfsmann J."/>
            <person name="Weissenbach J."/>
            <person name="White D.D."/>
            <person name="White J.D."/>
            <person name="Wiley G.B."/>
            <person name="Wincker P."/>
            <person name="Xing Y."/>
            <person name="Yang L."/>
            <person name="Yao Z."/>
            <person name="Ying F."/>
            <person name="Zhai J."/>
            <person name="Zhou L."/>
            <person name="Zuber A."/>
            <person name="Denarie J."/>
            <person name="Dixon R.A."/>
            <person name="May G.D."/>
            <person name="Schwartz D.C."/>
            <person name="Rogers J."/>
            <person name="Quetier F."/>
            <person name="Town C.D."/>
            <person name="Roe B.A."/>
        </authorList>
    </citation>
    <scope>NUCLEOTIDE SEQUENCE [LARGE SCALE GENOMIC DNA]</scope>
    <source>
        <strain evidence="10">A17</strain>
        <strain evidence="11 12">cv. Jemalong A17</strain>
    </source>
</reference>
<evidence type="ECO:0000313" key="10">
    <source>
        <dbReference type="EMBL" id="AES77638.2"/>
    </source>
</evidence>
<dbReference type="InterPro" id="IPR007112">
    <property type="entry name" value="Expansin/allergen_DPBB_dom"/>
</dbReference>
<dbReference type="InterPro" id="IPR036749">
    <property type="entry name" value="Expansin_CBD_sf"/>
</dbReference>
<dbReference type="InterPro" id="IPR007117">
    <property type="entry name" value="Expansin_CBD"/>
</dbReference>
<dbReference type="GO" id="GO:0016020">
    <property type="term" value="C:membrane"/>
    <property type="evidence" value="ECO:0007669"/>
    <property type="project" value="UniProtKB-SubCell"/>
</dbReference>
<dbReference type="GO" id="GO:0009653">
    <property type="term" value="P:anatomical structure morphogenesis"/>
    <property type="evidence" value="ECO:0007669"/>
    <property type="project" value="UniProtKB-ARBA"/>
</dbReference>
<accession>G7L588</accession>
<dbReference type="PROSITE" id="PS50843">
    <property type="entry name" value="EXPANSIN_CBD"/>
    <property type="match status" value="1"/>
</dbReference>
<evidence type="ECO:0000256" key="2">
    <source>
        <dbReference type="ARBA" id="ARBA00022512"/>
    </source>
</evidence>
<dbReference type="PRINTS" id="PR01226">
    <property type="entry name" value="EXPANSIN"/>
</dbReference>
<comment type="similarity">
    <text evidence="1 7">Belongs to the expansin family. Expansin A subfamily.</text>
</comment>
<protein>
    <recommendedName>
        <fullName evidence="7">Expansin</fullName>
    </recommendedName>
</protein>
<accession>A0A0C3W1Y9</accession>
<evidence type="ECO:0000256" key="4">
    <source>
        <dbReference type="ARBA" id="ARBA00022729"/>
    </source>
</evidence>
<dbReference type="eggNOG" id="ENOG502QQNJ">
    <property type="taxonomic scope" value="Eukaryota"/>
</dbReference>
<dbReference type="InterPro" id="IPR036908">
    <property type="entry name" value="RlpA-like_sf"/>
</dbReference>
<evidence type="ECO:0000256" key="7">
    <source>
        <dbReference type="RuleBase" id="RU365023"/>
    </source>
</evidence>
<dbReference type="Gene3D" id="2.40.40.10">
    <property type="entry name" value="RlpA-like domain"/>
    <property type="match status" value="1"/>
</dbReference>
<dbReference type="SUPFAM" id="SSF50685">
    <property type="entry name" value="Barwin-like endoglucanases"/>
    <property type="match status" value="1"/>
</dbReference>
<dbReference type="STRING" id="3880.G7L588"/>
<dbReference type="HOGENOM" id="CLU_027462_0_1_1"/>
<sequence length="253" mass="27955">MAMSHSFVPIIFFMMFLIQVMSTSSIDLKWYDAHATFYGDAAGGETMKGACGYGDLFKQGYGLATAALSTALFNNGLTCGACFQIFCVNDPKWCIKGAHPITITATNFCPPDYSKTHDVWCNPPQKHFDLSYKMFTSIAYYKAGIVPVKYRRVPCIKSGGVRFELKGNPNFFLVLVHNVANAGDVSRVSIKGSKTSWISMSRNWGQNWHPGSNFVGQALSFQVSTSDGKTLTFDSVVPSNWQFGQTYQAKGNF</sequence>
<evidence type="ECO:0000256" key="1">
    <source>
        <dbReference type="ARBA" id="ARBA00005392"/>
    </source>
</evidence>
<evidence type="ECO:0000313" key="11">
    <source>
        <dbReference type="EnsemblPlants" id="AES77638"/>
    </source>
</evidence>
<dbReference type="OrthoDB" id="5823761at2759"/>
<dbReference type="PRINTS" id="PR01225">
    <property type="entry name" value="EXPANSNFAMLY"/>
</dbReference>
<dbReference type="SUPFAM" id="SSF49590">
    <property type="entry name" value="PHL pollen allergen"/>
    <property type="match status" value="1"/>
</dbReference>
<dbReference type="PANTHER" id="PTHR31867">
    <property type="entry name" value="EXPANSIN-A15"/>
    <property type="match status" value="1"/>
</dbReference>
<dbReference type="AlphaFoldDB" id="G7L588"/>
<gene>
    <name evidence="11" type="primary">11414196</name>
    <name evidence="10" type="ordered locus">MTR_7g013150</name>
</gene>
<feature type="signal peptide" evidence="7">
    <location>
        <begin position="1"/>
        <end position="23"/>
    </location>
</feature>
<dbReference type="InterPro" id="IPR009009">
    <property type="entry name" value="RlpA-like_DPBB"/>
</dbReference>
<evidence type="ECO:0000259" key="9">
    <source>
        <dbReference type="PROSITE" id="PS50843"/>
    </source>
</evidence>
<comment type="function">
    <text evidence="7">Causes loosening and extension of plant cell walls by disrupting non-covalent bonding between cellulose microfibrils and matrix glucans. No enzymatic activity has been found.</text>
</comment>
<dbReference type="PaxDb" id="3880-AES77638"/>
<keyword evidence="5" id="KW-0472">Membrane</keyword>
<dbReference type="CDD" id="cd22274">
    <property type="entry name" value="DPBB_EXPA_N"/>
    <property type="match status" value="1"/>
</dbReference>
<dbReference type="Proteomes" id="UP000002051">
    <property type="component" value="Unassembled WGS sequence"/>
</dbReference>
<keyword evidence="3 7" id="KW-0964">Secreted</keyword>
<organism evidence="10 12">
    <name type="scientific">Medicago truncatula</name>
    <name type="common">Barrel medic</name>
    <name type="synonym">Medicago tribuloides</name>
    <dbReference type="NCBI Taxonomy" id="3880"/>
    <lineage>
        <taxon>Eukaryota</taxon>
        <taxon>Viridiplantae</taxon>
        <taxon>Streptophyta</taxon>
        <taxon>Embryophyta</taxon>
        <taxon>Tracheophyta</taxon>
        <taxon>Spermatophyta</taxon>
        <taxon>Magnoliopsida</taxon>
        <taxon>eudicotyledons</taxon>
        <taxon>Gunneridae</taxon>
        <taxon>Pentapetalae</taxon>
        <taxon>rosids</taxon>
        <taxon>fabids</taxon>
        <taxon>Fabales</taxon>
        <taxon>Fabaceae</taxon>
        <taxon>Papilionoideae</taxon>
        <taxon>50 kb inversion clade</taxon>
        <taxon>NPAAA clade</taxon>
        <taxon>Hologalegina</taxon>
        <taxon>IRL clade</taxon>
        <taxon>Trifolieae</taxon>
        <taxon>Medicago</taxon>
    </lineage>
</organism>
<name>G7L588_MEDTR</name>
<dbReference type="GO" id="GO:0009664">
    <property type="term" value="P:plant-type cell wall organization"/>
    <property type="evidence" value="ECO:0007669"/>
    <property type="project" value="InterPro"/>
</dbReference>
<evidence type="ECO:0000313" key="12">
    <source>
        <dbReference type="Proteomes" id="UP000002051"/>
    </source>
</evidence>
<feature type="chain" id="PRO_5014574061" description="Expansin" evidence="7">
    <location>
        <begin position="24"/>
        <end position="253"/>
    </location>
</feature>
<dbReference type="Pfam" id="PF03330">
    <property type="entry name" value="DPBB_1"/>
    <property type="match status" value="1"/>
</dbReference>
<reference evidence="10 12" key="2">
    <citation type="journal article" date="2014" name="BMC Genomics">
        <title>An improved genome release (version Mt4.0) for the model legume Medicago truncatula.</title>
        <authorList>
            <person name="Tang H."/>
            <person name="Krishnakumar V."/>
            <person name="Bidwell S."/>
            <person name="Rosen B."/>
            <person name="Chan A."/>
            <person name="Zhou S."/>
            <person name="Gentzbittel L."/>
            <person name="Childs K.L."/>
            <person name="Yandell M."/>
            <person name="Gundlach H."/>
            <person name="Mayer K.F."/>
            <person name="Schwartz D.C."/>
            <person name="Town C.D."/>
        </authorList>
    </citation>
    <scope>GENOME REANNOTATION</scope>
    <source>
        <strain evidence="11 12">cv. Jemalong A17</strain>
    </source>
</reference>
<dbReference type="GO" id="GO:0005576">
    <property type="term" value="C:extracellular region"/>
    <property type="evidence" value="ECO:0007669"/>
    <property type="project" value="InterPro"/>
</dbReference>
<dbReference type="Gene3D" id="2.60.40.760">
    <property type="entry name" value="Expansin, cellulose-binding-like domain"/>
    <property type="match status" value="1"/>
</dbReference>